<accession>A0A3R9PGE8</accession>
<keyword evidence="4" id="KW-1185">Reference proteome</keyword>
<dbReference type="InterPro" id="IPR010187">
    <property type="entry name" value="Various_sel_PB"/>
</dbReference>
<dbReference type="Proteomes" id="UP000275076">
    <property type="component" value="Unassembled WGS sequence"/>
</dbReference>
<dbReference type="OrthoDB" id="9764267at2"/>
<evidence type="ECO:0000256" key="2">
    <source>
        <dbReference type="ARBA" id="ARBA00023002"/>
    </source>
</evidence>
<sequence length="350" mass="38562">MVTENQQIRVVHYLNQFFGGIGGEDQAHIAPTVKLGAVGPGRLLEQSTKKEIQVAATIICGDNYFSENPSAPSDILEMIKELKPDAVVAGPAFAAGRYGEACTAVCKEVKENLNIPVITGLAADSPSLGRFRRTLDIAKTASSAVDMKNSMPHMGTILMKKLKEEELSKEEIEWLYTKGLKKNVLLNTTASQRAVDMVLAKHKKQKWETEVPMIVHESVSPAMPVYEDKFRIGLITDGGLVSKGNPEGMTSVRSTKWCSINVDKWDELTEKDVDVNHNGYDSRYVKENPNRLVPLDIAKEMERSGEIKLHPYIYSTAGVATAIENAERFGKEIAEELKQNSVQAAILTST</sequence>
<keyword evidence="1" id="KW-0712">Selenocysteine</keyword>
<dbReference type="EMBL" id="RBVX01000042">
    <property type="protein sequence ID" value="RSL30139.1"/>
    <property type="molecule type" value="Genomic_DNA"/>
</dbReference>
<name>A0A3R9PGE8_9BACI</name>
<keyword evidence="2" id="KW-0560">Oxidoreductase</keyword>
<dbReference type="AlphaFoldDB" id="A0A3R9PGE8"/>
<reference evidence="3 4" key="1">
    <citation type="submission" date="2018-10" db="EMBL/GenBank/DDBJ databases">
        <title>Draft genome sequence of Bacillus salarius IM0101, isolated from a hypersaline soil in Inner Mongolia, China.</title>
        <authorList>
            <person name="Yamprayoonswat W."/>
            <person name="Boonvisut S."/>
            <person name="Jumpathong W."/>
            <person name="Sittihan S."/>
            <person name="Ruangsuj P."/>
            <person name="Wanthongcharoen S."/>
            <person name="Thongpramul N."/>
            <person name="Pimmason S."/>
            <person name="Yu B."/>
            <person name="Yasawong M."/>
        </authorList>
    </citation>
    <scope>NUCLEOTIDE SEQUENCE [LARGE SCALE GENOMIC DNA]</scope>
    <source>
        <strain evidence="3 4">IM0101</strain>
    </source>
</reference>
<dbReference type="Pfam" id="PF07355">
    <property type="entry name" value="GRDB"/>
    <property type="match status" value="1"/>
</dbReference>
<dbReference type="NCBIfam" id="TIGR01918">
    <property type="entry name" value="various_sel_PB"/>
    <property type="match status" value="1"/>
</dbReference>
<evidence type="ECO:0000256" key="1">
    <source>
        <dbReference type="ARBA" id="ARBA00022933"/>
    </source>
</evidence>
<evidence type="ECO:0000313" key="4">
    <source>
        <dbReference type="Proteomes" id="UP000275076"/>
    </source>
</evidence>
<evidence type="ECO:0000313" key="3">
    <source>
        <dbReference type="EMBL" id="RSL30139.1"/>
    </source>
</evidence>
<gene>
    <name evidence="3" type="ORF">D7Z54_27555</name>
</gene>
<protein>
    <submittedName>
        <fullName evidence="3">Glycine/betaine/sarcosine/D-proline family reductase selenoprotein B</fullName>
    </submittedName>
</protein>
<dbReference type="GO" id="GO:0050485">
    <property type="term" value="F:oxidoreductase activity, acting on X-H and Y-H to form an X-Y bond, with a disulfide as acceptor"/>
    <property type="evidence" value="ECO:0007669"/>
    <property type="project" value="InterPro"/>
</dbReference>
<organism evidence="3 4">
    <name type="scientific">Salibacterium salarium</name>
    <dbReference type="NCBI Taxonomy" id="284579"/>
    <lineage>
        <taxon>Bacteria</taxon>
        <taxon>Bacillati</taxon>
        <taxon>Bacillota</taxon>
        <taxon>Bacilli</taxon>
        <taxon>Bacillales</taxon>
        <taxon>Bacillaceae</taxon>
    </lineage>
</organism>
<comment type="caution">
    <text evidence="3">The sequence shown here is derived from an EMBL/GenBank/DDBJ whole genome shotgun (WGS) entry which is preliminary data.</text>
</comment>
<proteinExistence type="predicted"/>